<keyword evidence="2" id="KW-1160">Virus entry into host cell</keyword>
<keyword evidence="3" id="KW-0231">Viral genome packaging</keyword>
<name>A0A6J7XLM4_9CAUD</name>
<gene>
    <name evidence="4" type="ORF">UFOVP1128_7</name>
    <name evidence="5" type="ORF">UFOVP1237_38</name>
    <name evidence="6" type="ORF">UFOVP1489_23</name>
    <name evidence="7" type="ORF">UFOVP1575_35</name>
</gene>
<dbReference type="EMBL" id="LR797065">
    <property type="protein sequence ID" value="CAB4184406.1"/>
    <property type="molecule type" value="Genomic_DNA"/>
</dbReference>
<keyword evidence="1" id="KW-0118">Viral capsid assembly</keyword>
<evidence type="ECO:0000313" key="6">
    <source>
        <dbReference type="EMBL" id="CAB4216328.1"/>
    </source>
</evidence>
<evidence type="ECO:0000313" key="5">
    <source>
        <dbReference type="EMBL" id="CAB4192473.1"/>
    </source>
</evidence>
<evidence type="ECO:0000313" key="4">
    <source>
        <dbReference type="EMBL" id="CAB4184406.1"/>
    </source>
</evidence>
<evidence type="ECO:0000256" key="1">
    <source>
        <dbReference type="ARBA" id="ARBA00022950"/>
    </source>
</evidence>
<keyword evidence="1" id="KW-1188">Viral release from host cell</keyword>
<dbReference type="InterPro" id="IPR006944">
    <property type="entry name" value="Phage/GTA_portal"/>
</dbReference>
<accession>A0A6J7XLM4</accession>
<evidence type="ECO:0000256" key="3">
    <source>
        <dbReference type="ARBA" id="ARBA00023219"/>
    </source>
</evidence>
<evidence type="ECO:0000256" key="2">
    <source>
        <dbReference type="ARBA" id="ARBA00023009"/>
    </source>
</evidence>
<dbReference type="EMBL" id="LR797184">
    <property type="protein sequence ID" value="CAB4192473.1"/>
    <property type="molecule type" value="Genomic_DNA"/>
</dbReference>
<evidence type="ECO:0000313" key="7">
    <source>
        <dbReference type="EMBL" id="CAB5230527.1"/>
    </source>
</evidence>
<organism evidence="7">
    <name type="scientific">uncultured Caudovirales phage</name>
    <dbReference type="NCBI Taxonomy" id="2100421"/>
    <lineage>
        <taxon>Viruses</taxon>
        <taxon>Duplodnaviria</taxon>
        <taxon>Heunggongvirae</taxon>
        <taxon>Uroviricota</taxon>
        <taxon>Caudoviricetes</taxon>
        <taxon>Peduoviridae</taxon>
        <taxon>Maltschvirus</taxon>
        <taxon>Maltschvirus maltsch</taxon>
    </lineage>
</organism>
<dbReference type="EMBL" id="LR797438">
    <property type="protein sequence ID" value="CAB4216328.1"/>
    <property type="molecule type" value="Genomic_DNA"/>
</dbReference>
<keyword evidence="2" id="KW-1171">Viral genome ejection through host cell envelope</keyword>
<reference evidence="7" key="1">
    <citation type="submission" date="2020-05" db="EMBL/GenBank/DDBJ databases">
        <authorList>
            <person name="Chiriac C."/>
            <person name="Salcher M."/>
            <person name="Ghai R."/>
            <person name="Kavagutti S V."/>
        </authorList>
    </citation>
    <scope>NUCLEOTIDE SEQUENCE</scope>
</reference>
<proteinExistence type="predicted"/>
<sequence>MTKRNRKIETSITKQVTDDTKYMTSSVGVLTGTTGGKSAPFSMSRSVNSFQTWVYAAAMLNAQAVASVPLRLYVRTDAQSTNKLWKTRPVSRSRKAYLLGDMPHKPSAGVMKSAAMSGDFEEVTDSHPVLELLRQANRYEDGFGMSVSRILFMELTGNAYLHVVTDPILGVPNALWTVPAQHVTIKPSKTEFIEAYLYGQNSQSLQSFAPDEIIHFKRPNPLSLYYGMGKVEAAYPAVQLNVANMEQDLAMAENMCRPDFAAVIKGQSSEQSMRRFEESMRNLHQGARKTGRMVTMSGDITLTPLSFPSKDMTGRDEIAEIIASCFGVPISMLKANDPNLASAQSGYAMWRETTIAPICRLDEETLNARLLPLFGIQNDAYLAYDNPVPSNRQADTAERIAAVAGGWRTANEARMEEGYDILETPHADMLHVNGIPLGGAPVVSPFGGAVLNSAPIEPMEIVVSEIPKAIEDVDTKPTEEMAGLADRGLELRAEFNRGGTEVGVARARDISNMVSLSPDTINRMNSFFARHRGDLEATGARIGEDGYPTAGAIAWLLWGGDPQNPDGAGVGWAMRKAQEIEAQSKDATKAEDCVGGKISTLMNEGYPHDQAVAVAISMCEGKSLTDALESWTTQREEKKSAARIKMAALEAKAWDEIHHAPKIASLEKQIEDMKSEYKSMAEVMEIIGDALVEVEK</sequence>
<dbReference type="EMBL" id="LR798418">
    <property type="protein sequence ID" value="CAB5230527.1"/>
    <property type="molecule type" value="Genomic_DNA"/>
</dbReference>
<keyword evidence="2" id="KW-1162">Viral penetration into host cytoplasm</keyword>
<protein>
    <submittedName>
        <fullName evidence="7">Bacteriophage/Gene transfer agent portal protein</fullName>
    </submittedName>
</protein>
<dbReference type="Pfam" id="PF04860">
    <property type="entry name" value="Phage_portal"/>
    <property type="match status" value="1"/>
</dbReference>